<dbReference type="Proteomes" id="UP001165740">
    <property type="component" value="Chromosome 14"/>
</dbReference>
<keyword evidence="4" id="KW-1185">Reference proteome</keyword>
<gene>
    <name evidence="5" type="primary">LOC106073266</name>
</gene>
<accession>A0A9W2YV39</accession>
<keyword evidence="2" id="KW-0472">Membrane</keyword>
<evidence type="ECO:0000313" key="5">
    <source>
        <dbReference type="RefSeq" id="XP_055866593.1"/>
    </source>
</evidence>
<reference evidence="5" key="1">
    <citation type="submission" date="2025-08" db="UniProtKB">
        <authorList>
            <consortium name="RefSeq"/>
        </authorList>
    </citation>
    <scope>IDENTIFICATION</scope>
</reference>
<sequence>MKPATNFLYVTLSSLIVNAVDFQVSLSVSLQNEGNSPTAKFTCSWTANTDTKVTYVAFHYWINSVYWKVRSVYACKVGLNFLSCDQGRFWDEQFGVESNKPDSINFTLSNLTTMENVTYYCSVLAFNNAYTAQATIENISETIITTTTLSKPETSPTDSPSLTWSDSMTSPTDSPSPTWSDSMTSQTDSPSPTLSDSMTSPTDSPSSTWSDSMTSLRKSSKSETSLWIVAGIPCLIVIVVIVVVIIVCCCCKEKISQCCCKSNAGKVQPII</sequence>
<feature type="region of interest" description="Disordered" evidence="1">
    <location>
        <begin position="147"/>
        <end position="214"/>
    </location>
</feature>
<keyword evidence="3" id="KW-0732">Signal</keyword>
<organism evidence="4 5">
    <name type="scientific">Biomphalaria glabrata</name>
    <name type="common">Bloodfluke planorb</name>
    <name type="synonym">Freshwater snail</name>
    <dbReference type="NCBI Taxonomy" id="6526"/>
    <lineage>
        <taxon>Eukaryota</taxon>
        <taxon>Metazoa</taxon>
        <taxon>Spiralia</taxon>
        <taxon>Lophotrochozoa</taxon>
        <taxon>Mollusca</taxon>
        <taxon>Gastropoda</taxon>
        <taxon>Heterobranchia</taxon>
        <taxon>Euthyneura</taxon>
        <taxon>Panpulmonata</taxon>
        <taxon>Hygrophila</taxon>
        <taxon>Lymnaeoidea</taxon>
        <taxon>Planorbidae</taxon>
        <taxon>Biomphalaria</taxon>
    </lineage>
</organism>
<feature type="transmembrane region" description="Helical" evidence="2">
    <location>
        <begin position="226"/>
        <end position="251"/>
    </location>
</feature>
<evidence type="ECO:0000256" key="3">
    <source>
        <dbReference type="SAM" id="SignalP"/>
    </source>
</evidence>
<dbReference type="RefSeq" id="XP_055866593.1">
    <property type="nucleotide sequence ID" value="XM_056010618.1"/>
</dbReference>
<evidence type="ECO:0000256" key="1">
    <source>
        <dbReference type="SAM" id="MobiDB-lite"/>
    </source>
</evidence>
<keyword evidence="2" id="KW-0812">Transmembrane</keyword>
<feature type="chain" id="PRO_5040741088" evidence="3">
    <location>
        <begin position="20"/>
        <end position="271"/>
    </location>
</feature>
<dbReference type="GeneID" id="106073266"/>
<protein>
    <submittedName>
        <fullName evidence="5">Uncharacterized protein LOC106073266 isoform X1</fullName>
    </submittedName>
</protein>
<dbReference type="OrthoDB" id="10404244at2759"/>
<keyword evidence="2" id="KW-1133">Transmembrane helix</keyword>
<name>A0A9W2YV39_BIOGL</name>
<evidence type="ECO:0000313" key="4">
    <source>
        <dbReference type="Proteomes" id="UP001165740"/>
    </source>
</evidence>
<evidence type="ECO:0000256" key="2">
    <source>
        <dbReference type="SAM" id="Phobius"/>
    </source>
</evidence>
<feature type="signal peptide" evidence="3">
    <location>
        <begin position="1"/>
        <end position="19"/>
    </location>
</feature>
<proteinExistence type="predicted"/>
<dbReference type="AlphaFoldDB" id="A0A9W2YV39"/>